<keyword evidence="2" id="KW-1185">Reference proteome</keyword>
<sequence>MNYSIFIDKTLKIVRYKHCGLITSDAIEEAWAEFLKMPEFTQQKFNLLSDYRNGKFDIPIDFLPEIINFMRAIEDVVRGKKQALIVDEPYSVAASMLFETEVYLKVGFKVKVFSTEKSALKWLLS</sequence>
<proteinExistence type="predicted"/>
<evidence type="ECO:0000313" key="1">
    <source>
        <dbReference type="EMBL" id="MFD0762562.1"/>
    </source>
</evidence>
<name>A0ABW2Z8P4_9FLAO</name>
<dbReference type="Proteomes" id="UP001597032">
    <property type="component" value="Unassembled WGS sequence"/>
</dbReference>
<gene>
    <name evidence="1" type="ORF">ACFQZW_10750</name>
</gene>
<accession>A0ABW2Z8P4</accession>
<reference evidence="2" key="1">
    <citation type="journal article" date="2019" name="Int. J. Syst. Evol. Microbiol.">
        <title>The Global Catalogue of Microorganisms (GCM) 10K type strain sequencing project: providing services to taxonomists for standard genome sequencing and annotation.</title>
        <authorList>
            <consortium name="The Broad Institute Genomics Platform"/>
            <consortium name="The Broad Institute Genome Sequencing Center for Infectious Disease"/>
            <person name="Wu L."/>
            <person name="Ma J."/>
        </authorList>
    </citation>
    <scope>NUCLEOTIDE SEQUENCE [LARGE SCALE GENOMIC DNA]</scope>
    <source>
        <strain evidence="2">CCUG 60022</strain>
    </source>
</reference>
<comment type="caution">
    <text evidence="1">The sequence shown here is derived from an EMBL/GenBank/DDBJ whole genome shotgun (WGS) entry which is preliminary data.</text>
</comment>
<dbReference type="RefSeq" id="WP_298263241.1">
    <property type="nucleotide sequence ID" value="NZ_JBHTIC010000008.1"/>
</dbReference>
<dbReference type="EMBL" id="JBHTIC010000008">
    <property type="protein sequence ID" value="MFD0762562.1"/>
    <property type="molecule type" value="Genomic_DNA"/>
</dbReference>
<organism evidence="1 2">
    <name type="scientific">Lutibacter aestuarii</name>
    <dbReference type="NCBI Taxonomy" id="861111"/>
    <lineage>
        <taxon>Bacteria</taxon>
        <taxon>Pseudomonadati</taxon>
        <taxon>Bacteroidota</taxon>
        <taxon>Flavobacteriia</taxon>
        <taxon>Flavobacteriales</taxon>
        <taxon>Flavobacteriaceae</taxon>
        <taxon>Lutibacter</taxon>
    </lineage>
</organism>
<evidence type="ECO:0000313" key="2">
    <source>
        <dbReference type="Proteomes" id="UP001597032"/>
    </source>
</evidence>
<protein>
    <submittedName>
        <fullName evidence="1">STAS/SEC14 domain-containing protein</fullName>
    </submittedName>
</protein>